<sequence length="57" mass="5895">MQGTRVSKIVAAALIVLGGMAMTVTVTDSPKNITHAVESDLRTTAGDHTDGDVTWGP</sequence>
<dbReference type="AlphaFoldDB" id="A0A6M4WTK1"/>
<protein>
    <recommendedName>
        <fullName evidence="3">Secreted protein</fullName>
    </recommendedName>
</protein>
<dbReference type="RefSeq" id="WP_020127978.1">
    <property type="nucleotide sequence ID" value="NZ_CP049838.1"/>
</dbReference>
<name>A0A6M4WTK1_9ACTN</name>
<reference evidence="1" key="1">
    <citation type="submission" date="2020-03" db="EMBL/GenBank/DDBJ databases">
        <title>Molecular networking-based the target discovery of potent antiproliferative macrolactams: 5/6/7/16 polycyclic ansamycins and glycosylated trienomycin from Streptomyces cacaoi subsp. asoensis.</title>
        <authorList>
            <person name="Liu L.-L."/>
        </authorList>
    </citation>
    <scope>NUCLEOTIDE SEQUENCE [LARGE SCALE GENOMIC DNA]</scope>
    <source>
        <strain evidence="1">H2S5</strain>
    </source>
</reference>
<dbReference type="Proteomes" id="UP000502665">
    <property type="component" value="Chromosome"/>
</dbReference>
<keyword evidence="2" id="KW-1185">Reference proteome</keyword>
<accession>A0A6M4WTK1</accession>
<organism evidence="1 2">
    <name type="scientific">Streptomyces asoensis</name>
    <dbReference type="NCBI Taxonomy" id="249586"/>
    <lineage>
        <taxon>Bacteria</taxon>
        <taxon>Bacillati</taxon>
        <taxon>Actinomycetota</taxon>
        <taxon>Actinomycetes</taxon>
        <taxon>Kitasatosporales</taxon>
        <taxon>Streptomycetaceae</taxon>
        <taxon>Streptomyces</taxon>
    </lineage>
</organism>
<evidence type="ECO:0008006" key="3">
    <source>
        <dbReference type="Google" id="ProtNLM"/>
    </source>
</evidence>
<dbReference type="EMBL" id="CP049838">
    <property type="protein sequence ID" value="QJT03850.1"/>
    <property type="molecule type" value="Genomic_DNA"/>
</dbReference>
<gene>
    <name evidence="1" type="ORF">G9272_29180</name>
</gene>
<evidence type="ECO:0000313" key="2">
    <source>
        <dbReference type="Proteomes" id="UP000502665"/>
    </source>
</evidence>
<proteinExistence type="predicted"/>
<evidence type="ECO:0000313" key="1">
    <source>
        <dbReference type="EMBL" id="QJT03850.1"/>
    </source>
</evidence>